<accession>A0AAD5TRS2</accession>
<gene>
    <name evidence="3" type="ORF">HDU87_007544</name>
</gene>
<sequence>MESSDVNVVHLRKDNSKHAEEPLRPAIKATADLERRKSAGDDTSSTHHEVRAGHAFRVFLRHLYYIFQGLFFYVVVAFFPVEKLYDAGNTWAAMAVWWTETLVLNLFTFNHSSTFWTLSLLGQPFSLKDLRNVQLPALVTTMASTGVYIIIGLACGHNWPDNAPASPVWGGSTYLTVPSTVTYFLLPAELKSEPGFLKRFIWTSLVSANGFIYFFQTVIYYLLFTVVPENLRILIIIGFKLVTTGYGGWTVKLVHKVTDQNECGDPIRDAAAYKFFIEACYEMYIFFTLHDIHGWGYYSIYLGMEVILLTFELWHDQESTLDFLTLPLKNMFKKISESRMPPAEPRPLVSQSRDHHLHHSHGKALEKSSHAHNLPNAAAIAMSNAMLFVEGRRFFNARILHYCVSVQARIYGAIATSVLLPTWYWGPNSNFFIFTFSAAQLWFSIGQIWLAVGVTLLHFVIARHVLWRIYTVDILAAWIGFADLFSDYFWATYLTAPCFPAVQLPRQWSMVWWVKRLFESTPA</sequence>
<feature type="transmembrane region" description="Helical" evidence="2">
    <location>
        <begin position="133"/>
        <end position="154"/>
    </location>
</feature>
<evidence type="ECO:0000256" key="1">
    <source>
        <dbReference type="SAM" id="MobiDB-lite"/>
    </source>
</evidence>
<dbReference type="Proteomes" id="UP001212152">
    <property type="component" value="Unassembled WGS sequence"/>
</dbReference>
<organism evidence="3 4">
    <name type="scientific">Geranomyces variabilis</name>
    <dbReference type="NCBI Taxonomy" id="109894"/>
    <lineage>
        <taxon>Eukaryota</taxon>
        <taxon>Fungi</taxon>
        <taxon>Fungi incertae sedis</taxon>
        <taxon>Chytridiomycota</taxon>
        <taxon>Chytridiomycota incertae sedis</taxon>
        <taxon>Chytridiomycetes</taxon>
        <taxon>Spizellomycetales</taxon>
        <taxon>Powellomycetaceae</taxon>
        <taxon>Geranomyces</taxon>
    </lineage>
</organism>
<keyword evidence="2" id="KW-0812">Transmembrane</keyword>
<feature type="transmembrane region" description="Helical" evidence="2">
    <location>
        <begin position="230"/>
        <end position="249"/>
    </location>
</feature>
<evidence type="ECO:0000313" key="3">
    <source>
        <dbReference type="EMBL" id="KAJ3183121.1"/>
    </source>
</evidence>
<reference evidence="3" key="1">
    <citation type="submission" date="2020-05" db="EMBL/GenBank/DDBJ databases">
        <title>Phylogenomic resolution of chytrid fungi.</title>
        <authorList>
            <person name="Stajich J.E."/>
            <person name="Amses K."/>
            <person name="Simmons R."/>
            <person name="Seto K."/>
            <person name="Myers J."/>
            <person name="Bonds A."/>
            <person name="Quandt C.A."/>
            <person name="Barry K."/>
            <person name="Liu P."/>
            <person name="Grigoriev I."/>
            <person name="Longcore J.E."/>
            <person name="James T.Y."/>
        </authorList>
    </citation>
    <scope>NUCLEOTIDE SEQUENCE</scope>
    <source>
        <strain evidence="3">JEL0379</strain>
    </source>
</reference>
<feature type="transmembrane region" description="Helical" evidence="2">
    <location>
        <begin position="469"/>
        <end position="490"/>
    </location>
</feature>
<name>A0AAD5TRS2_9FUNG</name>
<feature type="transmembrane region" description="Helical" evidence="2">
    <location>
        <begin position="295"/>
        <end position="314"/>
    </location>
</feature>
<evidence type="ECO:0000313" key="4">
    <source>
        <dbReference type="Proteomes" id="UP001212152"/>
    </source>
</evidence>
<protein>
    <submittedName>
        <fullName evidence="3">Uncharacterized protein</fullName>
    </submittedName>
</protein>
<keyword evidence="2" id="KW-0472">Membrane</keyword>
<dbReference type="AlphaFoldDB" id="A0AAD5TRS2"/>
<keyword evidence="4" id="KW-1185">Reference proteome</keyword>
<feature type="transmembrane region" description="Helical" evidence="2">
    <location>
        <begin position="399"/>
        <end position="425"/>
    </location>
</feature>
<comment type="caution">
    <text evidence="3">The sequence shown here is derived from an EMBL/GenBank/DDBJ whole genome shotgun (WGS) entry which is preliminary data.</text>
</comment>
<evidence type="ECO:0000256" key="2">
    <source>
        <dbReference type="SAM" id="Phobius"/>
    </source>
</evidence>
<keyword evidence="2" id="KW-1133">Transmembrane helix</keyword>
<feature type="transmembrane region" description="Helical" evidence="2">
    <location>
        <begin position="63"/>
        <end position="81"/>
    </location>
</feature>
<feature type="transmembrane region" description="Helical" evidence="2">
    <location>
        <begin position="166"/>
        <end position="188"/>
    </location>
</feature>
<feature type="compositionally biased region" description="Basic and acidic residues" evidence="1">
    <location>
        <begin position="11"/>
        <end position="22"/>
    </location>
</feature>
<feature type="transmembrane region" description="Helical" evidence="2">
    <location>
        <begin position="431"/>
        <end position="457"/>
    </location>
</feature>
<dbReference type="EMBL" id="JADGJQ010000007">
    <property type="protein sequence ID" value="KAJ3183121.1"/>
    <property type="molecule type" value="Genomic_DNA"/>
</dbReference>
<feature type="transmembrane region" description="Helical" evidence="2">
    <location>
        <begin position="200"/>
        <end position="224"/>
    </location>
</feature>
<proteinExistence type="predicted"/>
<feature type="region of interest" description="Disordered" evidence="1">
    <location>
        <begin position="1"/>
        <end position="22"/>
    </location>
</feature>